<dbReference type="EC" id="2.1.1.197" evidence="3 8"/>
<keyword evidence="6 8" id="KW-0949">S-adenosyl-L-methionine</keyword>
<dbReference type="RefSeq" id="WP_120262180.1">
    <property type="nucleotide sequence ID" value="NZ_RAPY01000008.1"/>
</dbReference>
<comment type="caution">
    <text evidence="10">The sequence shown here is derived from an EMBL/GenBank/DDBJ whole genome shotgun (WGS) entry which is preliminary data.</text>
</comment>
<dbReference type="GO" id="GO:0102130">
    <property type="term" value="F:malonyl-CoA methyltransferase activity"/>
    <property type="evidence" value="ECO:0007669"/>
    <property type="project" value="UniProtKB-EC"/>
</dbReference>
<evidence type="ECO:0000256" key="5">
    <source>
        <dbReference type="ARBA" id="ARBA00022679"/>
    </source>
</evidence>
<dbReference type="OrthoDB" id="9760689at2"/>
<dbReference type="PANTHER" id="PTHR13090:SF1">
    <property type="entry name" value="ARGININE-HYDROXYLASE NDUFAF5, MITOCHONDRIAL"/>
    <property type="match status" value="1"/>
</dbReference>
<dbReference type="CDD" id="cd02440">
    <property type="entry name" value="AdoMet_MTases"/>
    <property type="match status" value="1"/>
</dbReference>
<keyword evidence="4 8" id="KW-0489">Methyltransferase</keyword>
<dbReference type="GO" id="GO:0032259">
    <property type="term" value="P:methylation"/>
    <property type="evidence" value="ECO:0007669"/>
    <property type="project" value="UniProtKB-KW"/>
</dbReference>
<evidence type="ECO:0000256" key="3">
    <source>
        <dbReference type="ARBA" id="ARBA00012327"/>
    </source>
</evidence>
<comment type="function">
    <text evidence="8">Converts the free carboxyl group of a malonyl-thioester to its methyl ester by transfer of a methyl group from S-adenosyl-L-methionine (SAM). It allows to synthesize pimeloyl-ACP via the fatty acid synthetic pathway.</text>
</comment>
<keyword evidence="7 8" id="KW-0093">Biotin biosynthesis</keyword>
<dbReference type="GO" id="GO:0009102">
    <property type="term" value="P:biotin biosynthetic process"/>
    <property type="evidence" value="ECO:0007669"/>
    <property type="project" value="UniProtKB-UniRule"/>
</dbReference>
<dbReference type="Pfam" id="PF08241">
    <property type="entry name" value="Methyltransf_11"/>
    <property type="match status" value="1"/>
</dbReference>
<name>A0A420ADQ1_SPHD1</name>
<comment type="pathway">
    <text evidence="2 8">Cofactor biosynthesis; biotin biosynthesis.</text>
</comment>
<evidence type="ECO:0000256" key="8">
    <source>
        <dbReference type="HAMAP-Rule" id="MF_00835"/>
    </source>
</evidence>
<feature type="domain" description="Methyltransferase type 11" evidence="9">
    <location>
        <begin position="47"/>
        <end position="145"/>
    </location>
</feature>
<dbReference type="Gene3D" id="3.40.50.150">
    <property type="entry name" value="Vaccinia Virus protein VP39"/>
    <property type="match status" value="1"/>
</dbReference>
<comment type="similarity">
    <text evidence="8">Belongs to the methyltransferase superfamily.</text>
</comment>
<evidence type="ECO:0000259" key="9">
    <source>
        <dbReference type="Pfam" id="PF08241"/>
    </source>
</evidence>
<evidence type="ECO:0000256" key="7">
    <source>
        <dbReference type="ARBA" id="ARBA00022756"/>
    </source>
</evidence>
<evidence type="ECO:0000256" key="2">
    <source>
        <dbReference type="ARBA" id="ARBA00004746"/>
    </source>
</evidence>
<dbReference type="UniPathway" id="UPA00078"/>
<evidence type="ECO:0000313" key="11">
    <source>
        <dbReference type="Proteomes" id="UP000286246"/>
    </source>
</evidence>
<accession>A0A420ADQ1</accession>
<protein>
    <recommendedName>
        <fullName evidence="3 8">Malonyl-[acyl-carrier protein] O-methyltransferase</fullName>
        <shortName evidence="8">Malonyl-ACP O-methyltransferase</shortName>
        <ecNumber evidence="3 8">2.1.1.197</ecNumber>
    </recommendedName>
    <alternativeName>
        <fullName evidence="8">Biotin synthesis protein BioC</fullName>
    </alternativeName>
</protein>
<sequence>MDKQRIRSRFSKAAQSYHSAAVVQGQIAEKMINLLRNLFLISPDRVLEIGCGTGFFSRLLLQYLSPKHTIFNDICPEMIKSVMNIVLSQHSSQHYSFICADAETFSLPDGLDLITSCSTIQWFEDPSAFFARCHTALHAHGILAFSTFGEENMREISSTTGVGLTYRTQSALLTELSALGYEILLVEEELMSLTFETPLQVLSHLKKTGVTGIKNHRWTKSKLQAYCTEYIDRYAVGTRVPLTYHPIYIIAKKKMNN</sequence>
<gene>
    <name evidence="8" type="primary">bioC</name>
    <name evidence="10" type="ORF">DFQ12_5546</name>
</gene>
<evidence type="ECO:0000256" key="6">
    <source>
        <dbReference type="ARBA" id="ARBA00022691"/>
    </source>
</evidence>
<proteinExistence type="inferred from homology"/>
<dbReference type="SUPFAM" id="SSF53335">
    <property type="entry name" value="S-adenosyl-L-methionine-dependent methyltransferases"/>
    <property type="match status" value="1"/>
</dbReference>
<dbReference type="InterPro" id="IPR013216">
    <property type="entry name" value="Methyltransf_11"/>
</dbReference>
<dbReference type="PANTHER" id="PTHR13090">
    <property type="entry name" value="ARGININE-HYDROXYLASE NDUFAF5, MITOCHONDRIAL"/>
    <property type="match status" value="1"/>
</dbReference>
<evidence type="ECO:0000256" key="1">
    <source>
        <dbReference type="ARBA" id="ARBA00000852"/>
    </source>
</evidence>
<reference evidence="10 11" key="1">
    <citation type="submission" date="2018-09" db="EMBL/GenBank/DDBJ databases">
        <title>Genomic Encyclopedia of Type Strains, Phase III (KMG-III): the genomes of soil and plant-associated and newly described type strains.</title>
        <authorList>
            <person name="Whitman W."/>
        </authorList>
    </citation>
    <scope>NUCLEOTIDE SEQUENCE [LARGE SCALE GENOMIC DNA]</scope>
    <source>
        <strain evidence="10 11">CECT 7938</strain>
    </source>
</reference>
<organism evidence="10 11">
    <name type="scientific">Sphingobacterium detergens</name>
    <dbReference type="NCBI Taxonomy" id="1145106"/>
    <lineage>
        <taxon>Bacteria</taxon>
        <taxon>Pseudomonadati</taxon>
        <taxon>Bacteroidota</taxon>
        <taxon>Sphingobacteriia</taxon>
        <taxon>Sphingobacteriales</taxon>
        <taxon>Sphingobacteriaceae</taxon>
        <taxon>Sphingobacterium</taxon>
    </lineage>
</organism>
<dbReference type="InterPro" id="IPR050602">
    <property type="entry name" value="Malonyl-ACP_OMT"/>
</dbReference>
<dbReference type="GO" id="GO:0010340">
    <property type="term" value="F:carboxyl-O-methyltransferase activity"/>
    <property type="evidence" value="ECO:0007669"/>
    <property type="project" value="UniProtKB-UniRule"/>
</dbReference>
<dbReference type="AlphaFoldDB" id="A0A420ADQ1"/>
<dbReference type="Proteomes" id="UP000286246">
    <property type="component" value="Unassembled WGS sequence"/>
</dbReference>
<dbReference type="EMBL" id="RAPY01000008">
    <property type="protein sequence ID" value="RKE42630.1"/>
    <property type="molecule type" value="Genomic_DNA"/>
</dbReference>
<dbReference type="InterPro" id="IPR029063">
    <property type="entry name" value="SAM-dependent_MTases_sf"/>
</dbReference>
<evidence type="ECO:0000313" key="10">
    <source>
        <dbReference type="EMBL" id="RKE42630.1"/>
    </source>
</evidence>
<dbReference type="HAMAP" id="MF_00835">
    <property type="entry name" value="BioC"/>
    <property type="match status" value="1"/>
</dbReference>
<evidence type="ECO:0000256" key="4">
    <source>
        <dbReference type="ARBA" id="ARBA00022603"/>
    </source>
</evidence>
<dbReference type="InterPro" id="IPR011814">
    <property type="entry name" value="BioC"/>
</dbReference>
<dbReference type="NCBIfam" id="TIGR02072">
    <property type="entry name" value="BioC"/>
    <property type="match status" value="1"/>
</dbReference>
<keyword evidence="5 8" id="KW-0808">Transferase</keyword>
<dbReference type="GO" id="GO:0008757">
    <property type="term" value="F:S-adenosylmethionine-dependent methyltransferase activity"/>
    <property type="evidence" value="ECO:0007669"/>
    <property type="project" value="InterPro"/>
</dbReference>
<comment type="catalytic activity">
    <reaction evidence="1 8">
        <text>malonyl-[ACP] + S-adenosyl-L-methionine = malonyl-[ACP] methyl ester + S-adenosyl-L-homocysteine</text>
        <dbReference type="Rhea" id="RHEA:17105"/>
        <dbReference type="Rhea" id="RHEA-COMP:9623"/>
        <dbReference type="Rhea" id="RHEA-COMP:9954"/>
        <dbReference type="ChEBI" id="CHEBI:57856"/>
        <dbReference type="ChEBI" id="CHEBI:59789"/>
        <dbReference type="ChEBI" id="CHEBI:78449"/>
        <dbReference type="ChEBI" id="CHEBI:78845"/>
        <dbReference type="EC" id="2.1.1.197"/>
    </reaction>
</comment>
<keyword evidence="11" id="KW-1185">Reference proteome</keyword>